<dbReference type="InterPro" id="IPR045298">
    <property type="entry name" value="Complex1_LYR_LYRM7"/>
</dbReference>
<dbReference type="PANTHER" id="PTHR46749">
    <property type="entry name" value="COMPLEX III ASSEMBLY FACTOR LYRM7"/>
    <property type="match status" value="1"/>
</dbReference>
<dbReference type="Pfam" id="PF05347">
    <property type="entry name" value="Complex1_LYR"/>
    <property type="match status" value="1"/>
</dbReference>
<name>A0AAX4HC46_9ASCO</name>
<comment type="subcellular location">
    <subcellularLocation>
        <location evidence="1">Mitochondrion matrix</location>
    </subcellularLocation>
</comment>
<keyword evidence="7" id="KW-0143">Chaperone</keyword>
<keyword evidence="9" id="KW-0175">Coiled coil</keyword>
<dbReference type="GO" id="GO:0034551">
    <property type="term" value="P:mitochondrial respiratory chain complex III assembly"/>
    <property type="evidence" value="ECO:0007669"/>
    <property type="project" value="InterPro"/>
</dbReference>
<feature type="coiled-coil region" evidence="9">
    <location>
        <begin position="47"/>
        <end position="74"/>
    </location>
</feature>
<dbReference type="GO" id="GO:0005759">
    <property type="term" value="C:mitochondrial matrix"/>
    <property type="evidence" value="ECO:0007669"/>
    <property type="project" value="UniProtKB-SubCell"/>
</dbReference>
<comment type="function">
    <text evidence="8">Assembly factor required for Rieske Fe-S protein RIP1 incorporation into the cytochrome b-c1 (CIII) complex. Functions as a chaperone, binding to this subunit within the mitochondrial matrix and stabilizing it prior to its translocation and insertion into the late CIII dimeric intermediate within the mitochondrial inner membrane. Modulates the mitochondrial matrix zinc pool.</text>
</comment>
<evidence type="ECO:0000259" key="10">
    <source>
        <dbReference type="Pfam" id="PF05347"/>
    </source>
</evidence>
<evidence type="ECO:0000256" key="1">
    <source>
        <dbReference type="ARBA" id="ARBA00004305"/>
    </source>
</evidence>
<feature type="domain" description="Complex 1 LYR protein" evidence="10">
    <location>
        <begin position="5"/>
        <end position="57"/>
    </location>
</feature>
<dbReference type="RefSeq" id="XP_062878381.1">
    <property type="nucleotide sequence ID" value="XM_063022311.1"/>
</dbReference>
<keyword evidence="6" id="KW-0496">Mitochondrion</keyword>
<dbReference type="EMBL" id="CP138897">
    <property type="protein sequence ID" value="WPK25999.1"/>
    <property type="molecule type" value="Genomic_DNA"/>
</dbReference>
<evidence type="ECO:0000313" key="11">
    <source>
        <dbReference type="EMBL" id="WPK25999.1"/>
    </source>
</evidence>
<evidence type="ECO:0000256" key="9">
    <source>
        <dbReference type="SAM" id="Coils"/>
    </source>
</evidence>
<sequence length="115" mass="13057">MSKPAVQAYRAALRATRVAFPGDAFMIRSARDKMREGFEMNKGLQVKEEIEKAVDDLNEVAKFLVKNVVQAEMQQNERYLLKIHDKTELGLNDTIKQSNKENMGSLAGAKVRKCR</sequence>
<keyword evidence="5" id="KW-0809">Transit peptide</keyword>
<accession>A0AAX4HC46</accession>
<evidence type="ECO:0000256" key="6">
    <source>
        <dbReference type="ARBA" id="ARBA00023128"/>
    </source>
</evidence>
<dbReference type="AlphaFoldDB" id="A0AAX4HC46"/>
<dbReference type="KEGG" id="asau:88174406"/>
<evidence type="ECO:0000256" key="7">
    <source>
        <dbReference type="ARBA" id="ARBA00023186"/>
    </source>
</evidence>
<evidence type="ECO:0000256" key="5">
    <source>
        <dbReference type="ARBA" id="ARBA00022946"/>
    </source>
</evidence>
<dbReference type="InterPro" id="IPR008011">
    <property type="entry name" value="Complex1_LYR_dom"/>
</dbReference>
<comment type="similarity">
    <text evidence="2">Belongs to the complex I LYR family. MZM1 subfamily.</text>
</comment>
<dbReference type="CDD" id="cd20267">
    <property type="entry name" value="Complex1_LYR_LYRM7"/>
    <property type="match status" value="1"/>
</dbReference>
<gene>
    <name evidence="11" type="ORF">PUMCH_003342</name>
</gene>
<organism evidence="11 12">
    <name type="scientific">Australozyma saopauloensis</name>
    <dbReference type="NCBI Taxonomy" id="291208"/>
    <lineage>
        <taxon>Eukaryota</taxon>
        <taxon>Fungi</taxon>
        <taxon>Dikarya</taxon>
        <taxon>Ascomycota</taxon>
        <taxon>Saccharomycotina</taxon>
        <taxon>Pichiomycetes</taxon>
        <taxon>Metschnikowiaceae</taxon>
        <taxon>Australozyma</taxon>
    </lineage>
</organism>
<protein>
    <recommendedName>
        <fullName evidence="4">Mitochondrial zinc maintenance protein 1, mitochondrial</fullName>
    </recommendedName>
</protein>
<evidence type="ECO:0000256" key="4">
    <source>
        <dbReference type="ARBA" id="ARBA00015108"/>
    </source>
</evidence>
<dbReference type="Proteomes" id="UP001338582">
    <property type="component" value="Chromosome 4"/>
</dbReference>
<dbReference type="InterPro" id="IPR050435">
    <property type="entry name" value="MZM1/LYRM7"/>
</dbReference>
<dbReference type="PANTHER" id="PTHR46749:SF1">
    <property type="entry name" value="COMPLEX III ASSEMBLY FACTOR LYRM7"/>
    <property type="match status" value="1"/>
</dbReference>
<proteinExistence type="inferred from homology"/>
<evidence type="ECO:0000313" key="12">
    <source>
        <dbReference type="Proteomes" id="UP001338582"/>
    </source>
</evidence>
<reference evidence="11 12" key="1">
    <citation type="submission" date="2023-10" db="EMBL/GenBank/DDBJ databases">
        <title>Draft Genome Sequence of Candida saopaulonensis from a very Premature Infant with Sepsis.</title>
        <authorList>
            <person name="Ning Y."/>
            <person name="Dai R."/>
            <person name="Xiao M."/>
            <person name="Xu Y."/>
            <person name="Yan Q."/>
            <person name="Zhang L."/>
        </authorList>
    </citation>
    <scope>NUCLEOTIDE SEQUENCE [LARGE SCALE GENOMIC DNA]</scope>
    <source>
        <strain evidence="11 12">19XY460</strain>
    </source>
</reference>
<dbReference type="GeneID" id="88174406"/>
<keyword evidence="12" id="KW-1185">Reference proteome</keyword>
<comment type="subunit">
    <text evidence="3">Interacts with RIP1.</text>
</comment>
<evidence type="ECO:0000256" key="3">
    <source>
        <dbReference type="ARBA" id="ARBA00011589"/>
    </source>
</evidence>
<evidence type="ECO:0000256" key="2">
    <source>
        <dbReference type="ARBA" id="ARBA00009949"/>
    </source>
</evidence>
<dbReference type="GO" id="GO:0044183">
    <property type="term" value="F:protein folding chaperone"/>
    <property type="evidence" value="ECO:0007669"/>
    <property type="project" value="TreeGrafter"/>
</dbReference>
<evidence type="ECO:0000256" key="8">
    <source>
        <dbReference type="ARBA" id="ARBA00025268"/>
    </source>
</evidence>